<dbReference type="Proteomes" id="UP000616151">
    <property type="component" value="Unassembled WGS sequence"/>
</dbReference>
<sequence>MLKVQDLKAAYGRVSAVKGVSLEVAEKEIVFLIGPNGAGKSTLLKIVSGLHRPSGGTISFAGAEIANQTPETICRRGLVLVPEGRHIFGTLTVAENLFLGTTIRNDRAQIRADIDEVLAIFPILRERYNSAAVYLSGGEQQQLAIARAMLQKPRLMMIDEPSLGLAPLVIDQVYESLRQLNAKGMTLLVIEQSTARVTDLASRVYVMRNGKIVLHETKASLGDGSSLTDAYFGDARHAAEQLAR</sequence>
<proteinExistence type="predicted"/>
<gene>
    <name evidence="1" type="ORF">JHL16_26005</name>
</gene>
<dbReference type="EMBL" id="JAENHL010000008">
    <property type="protein sequence ID" value="MBK1869844.1"/>
    <property type="molecule type" value="Genomic_DNA"/>
</dbReference>
<keyword evidence="1" id="KW-0547">Nucleotide-binding</keyword>
<keyword evidence="1" id="KW-0067">ATP-binding</keyword>
<keyword evidence="2" id="KW-1185">Reference proteome</keyword>
<accession>A0ACC5RB34</accession>
<reference evidence="1" key="1">
    <citation type="submission" date="2021-01" db="EMBL/GenBank/DDBJ databases">
        <authorList>
            <person name="Sun Q."/>
        </authorList>
    </citation>
    <scope>NUCLEOTIDE SEQUENCE</scope>
    <source>
        <strain evidence="1">YIM B02566</strain>
    </source>
</reference>
<protein>
    <submittedName>
        <fullName evidence="1">ABC transporter ATP-binding protein</fullName>
    </submittedName>
</protein>
<evidence type="ECO:0000313" key="2">
    <source>
        <dbReference type="Proteomes" id="UP000616151"/>
    </source>
</evidence>
<comment type="caution">
    <text evidence="1">The sequence shown here is derived from an EMBL/GenBank/DDBJ whole genome shotgun (WGS) entry which is preliminary data.</text>
</comment>
<evidence type="ECO:0000313" key="1">
    <source>
        <dbReference type="EMBL" id="MBK1869844.1"/>
    </source>
</evidence>
<organism evidence="1 2">
    <name type="scientific">Taklimakanibacter albus</name>
    <dbReference type="NCBI Taxonomy" id="2800327"/>
    <lineage>
        <taxon>Bacteria</taxon>
        <taxon>Pseudomonadati</taxon>
        <taxon>Pseudomonadota</taxon>
        <taxon>Alphaproteobacteria</taxon>
        <taxon>Hyphomicrobiales</taxon>
        <taxon>Aestuariivirgaceae</taxon>
        <taxon>Taklimakanibacter</taxon>
    </lineage>
</organism>
<name>A0ACC5RB34_9HYPH</name>